<gene>
    <name evidence="4" type="ORF">ACFQ16_11510</name>
</gene>
<evidence type="ECO:0000313" key="4">
    <source>
        <dbReference type="EMBL" id="MFD0920368.1"/>
    </source>
</evidence>
<keyword evidence="2" id="KW-0326">Glycosidase</keyword>
<name>A0ABW3FRU1_9PSEU</name>
<dbReference type="PANTHER" id="PTHR12304:SF4">
    <property type="entry name" value="URIDINE NUCLEOSIDASE"/>
    <property type="match status" value="1"/>
</dbReference>
<dbReference type="InterPro" id="IPR023186">
    <property type="entry name" value="IUNH"/>
</dbReference>
<comment type="caution">
    <text evidence="4">The sequence shown here is derived from an EMBL/GenBank/DDBJ whole genome shotgun (WGS) entry which is preliminary data.</text>
</comment>
<accession>A0ABW3FRU1</accession>
<dbReference type="RefSeq" id="WP_345600760.1">
    <property type="nucleotide sequence ID" value="NZ_BAABLT010000017.1"/>
</dbReference>
<dbReference type="PANTHER" id="PTHR12304">
    <property type="entry name" value="INOSINE-URIDINE PREFERRING NUCLEOSIDE HYDROLASE"/>
    <property type="match status" value="1"/>
</dbReference>
<evidence type="ECO:0000256" key="2">
    <source>
        <dbReference type="ARBA" id="ARBA00023295"/>
    </source>
</evidence>
<reference evidence="5" key="1">
    <citation type="journal article" date="2019" name="Int. J. Syst. Evol. Microbiol.">
        <title>The Global Catalogue of Microorganisms (GCM) 10K type strain sequencing project: providing services to taxonomists for standard genome sequencing and annotation.</title>
        <authorList>
            <consortium name="The Broad Institute Genomics Platform"/>
            <consortium name="The Broad Institute Genome Sequencing Center for Infectious Disease"/>
            <person name="Wu L."/>
            <person name="Ma J."/>
        </authorList>
    </citation>
    <scope>NUCLEOTIDE SEQUENCE [LARGE SCALE GENOMIC DNA]</scope>
    <source>
        <strain evidence="5">CCUG 56401</strain>
    </source>
</reference>
<dbReference type="Proteomes" id="UP001597018">
    <property type="component" value="Unassembled WGS sequence"/>
</dbReference>
<sequence length="334" mass="34891">MSTATHQEDEEPMAPLIVDCDTGIDDALALLYLLRDPAVDLRAVTTVFGNVDAATAADNTLRVLELAGRADIPVAVGARSNWRGTVDLAPHVHGADGLGDVGLPAPSATPVAEPAAELIVRTARENPGNLHLLAVGPLTNLATALLLEPELPRLVSHVTIMGGAVHHPGNVTPVAEANIHNDPEAADIVLRAGWDVTLVPLDVTMAEALTESAQRRLVDAGTAISSFAARILDHYLGFYERDVFGVRRAACHDPLAAGIAVGDVALETAPVVDVVVETGEGPARGATIADTRGQYRGYPAREGAHVRVVLRTAGGFADRLVDRLCAPEAAEHVA</sequence>
<dbReference type="Pfam" id="PF01156">
    <property type="entry name" value="IU_nuc_hydro"/>
    <property type="match status" value="1"/>
</dbReference>
<evidence type="ECO:0000259" key="3">
    <source>
        <dbReference type="Pfam" id="PF01156"/>
    </source>
</evidence>
<dbReference type="Gene3D" id="3.90.245.10">
    <property type="entry name" value="Ribonucleoside hydrolase-like"/>
    <property type="match status" value="1"/>
</dbReference>
<proteinExistence type="predicted"/>
<keyword evidence="1 4" id="KW-0378">Hydrolase</keyword>
<keyword evidence="5" id="KW-1185">Reference proteome</keyword>
<feature type="domain" description="Inosine/uridine-preferring nucleoside hydrolase" evidence="3">
    <location>
        <begin position="16"/>
        <end position="310"/>
    </location>
</feature>
<protein>
    <submittedName>
        <fullName evidence="4">Nucleoside hydrolase</fullName>
    </submittedName>
</protein>
<evidence type="ECO:0000313" key="5">
    <source>
        <dbReference type="Proteomes" id="UP001597018"/>
    </source>
</evidence>
<dbReference type="GO" id="GO:0016787">
    <property type="term" value="F:hydrolase activity"/>
    <property type="evidence" value="ECO:0007669"/>
    <property type="project" value="UniProtKB-KW"/>
</dbReference>
<dbReference type="InterPro" id="IPR036452">
    <property type="entry name" value="Ribo_hydro-like"/>
</dbReference>
<dbReference type="EMBL" id="JBHTIW010000006">
    <property type="protein sequence ID" value="MFD0920368.1"/>
    <property type="molecule type" value="Genomic_DNA"/>
</dbReference>
<evidence type="ECO:0000256" key="1">
    <source>
        <dbReference type="ARBA" id="ARBA00022801"/>
    </source>
</evidence>
<dbReference type="InterPro" id="IPR001910">
    <property type="entry name" value="Inosine/uridine_hydrolase_dom"/>
</dbReference>
<dbReference type="SUPFAM" id="SSF53590">
    <property type="entry name" value="Nucleoside hydrolase"/>
    <property type="match status" value="1"/>
</dbReference>
<organism evidence="4 5">
    <name type="scientific">Saccharopolyspora rosea</name>
    <dbReference type="NCBI Taxonomy" id="524884"/>
    <lineage>
        <taxon>Bacteria</taxon>
        <taxon>Bacillati</taxon>
        <taxon>Actinomycetota</taxon>
        <taxon>Actinomycetes</taxon>
        <taxon>Pseudonocardiales</taxon>
        <taxon>Pseudonocardiaceae</taxon>
        <taxon>Saccharopolyspora</taxon>
    </lineage>
</organism>